<dbReference type="Proteomes" id="UP000051574">
    <property type="component" value="Unassembled WGS sequence"/>
</dbReference>
<comment type="caution">
    <text evidence="5">The sequence shown here is derived from an EMBL/GenBank/DDBJ whole genome shotgun (WGS) entry which is preliminary data.</text>
</comment>
<dbReference type="GO" id="GO:0006406">
    <property type="term" value="P:mRNA export from nucleus"/>
    <property type="evidence" value="ECO:0007669"/>
    <property type="project" value="TreeGrafter"/>
</dbReference>
<reference evidence="5 6" key="1">
    <citation type="submission" date="2015-09" db="EMBL/GenBank/DDBJ databases">
        <title>Draft genome of the scarab beetle Oryctes borbonicus.</title>
        <authorList>
            <person name="Meyer J.M."/>
            <person name="Markov G.V."/>
            <person name="Baskaran P."/>
            <person name="Herrmann M."/>
            <person name="Sommer R.J."/>
            <person name="Roedelsperger C."/>
        </authorList>
    </citation>
    <scope>NUCLEOTIDE SEQUENCE [LARGE SCALE GENOMIC DNA]</scope>
    <source>
        <strain evidence="5">OB123</strain>
        <tissue evidence="5">Whole animal</tissue>
    </source>
</reference>
<dbReference type="PANTHER" id="PTHR13375">
    <property type="entry name" value="FMS INTERACTING PROTEIN"/>
    <property type="match status" value="1"/>
</dbReference>
<comment type="similarity">
    <text evidence="2">Belongs to the THOC5 family.</text>
</comment>
<evidence type="ECO:0000256" key="1">
    <source>
        <dbReference type="ARBA" id="ARBA00004123"/>
    </source>
</evidence>
<dbReference type="GO" id="GO:0000445">
    <property type="term" value="C:THO complex part of transcription export complex"/>
    <property type="evidence" value="ECO:0007669"/>
    <property type="project" value="TreeGrafter"/>
</dbReference>
<organism evidence="5 6">
    <name type="scientific">Oryctes borbonicus</name>
    <dbReference type="NCBI Taxonomy" id="1629725"/>
    <lineage>
        <taxon>Eukaryota</taxon>
        <taxon>Metazoa</taxon>
        <taxon>Ecdysozoa</taxon>
        <taxon>Arthropoda</taxon>
        <taxon>Hexapoda</taxon>
        <taxon>Insecta</taxon>
        <taxon>Pterygota</taxon>
        <taxon>Neoptera</taxon>
        <taxon>Endopterygota</taxon>
        <taxon>Coleoptera</taxon>
        <taxon>Polyphaga</taxon>
        <taxon>Scarabaeiformia</taxon>
        <taxon>Scarabaeidae</taxon>
        <taxon>Dynastinae</taxon>
        <taxon>Oryctes</taxon>
    </lineage>
</organism>
<evidence type="ECO:0000256" key="4">
    <source>
        <dbReference type="SAM" id="MobiDB-lite"/>
    </source>
</evidence>
<dbReference type="GO" id="GO:0003729">
    <property type="term" value="F:mRNA binding"/>
    <property type="evidence" value="ECO:0007669"/>
    <property type="project" value="TreeGrafter"/>
</dbReference>
<comment type="subcellular location">
    <subcellularLocation>
        <location evidence="1">Nucleus</location>
    </subcellularLocation>
</comment>
<evidence type="ECO:0000313" key="5">
    <source>
        <dbReference type="EMBL" id="KRT79206.1"/>
    </source>
</evidence>
<keyword evidence="3" id="KW-0539">Nucleus</keyword>
<dbReference type="EMBL" id="LJIG01022695">
    <property type="protein sequence ID" value="KRT79206.1"/>
    <property type="molecule type" value="Genomic_DNA"/>
</dbReference>
<sequence>MVKDSTSIKKRRKNTAPTENEGEGDIYTKVVEFEEKESAQRAAEDDANIYFDLCKNIRNYLAEVLLLKQENTNESRGRIQKGLSESCVMIAVLKKLNRLDKFRTITSRENLNTEKQKVDSTNLQYHNLLYEAAHLASEYTKCKQFKSKDEDIELVPVETFLQLAPELMTQQFKTGELTDAKRHQLHLAMLEWELTQRKAQAQLCDTFEEEKKHLATDIVALKNRLEGIGPKLTAVLEASKPLQEYLGLPIDKIQAEHRLAYLLPEPLYLLYALTDAYKQVYNINMEVEILGDYDEANQWKEMHQSLDMKVDVESEPEADQQEIEEVVEVVKKRRHRKISQVDKNEEKKKVLLESHPLCVQITMNVKSGFVLKVKFMFRPQLNIVTVTSSTDVPNTITANTAREALIGESILNELLDEDFGTESPNPSTSYQLQRVGFTSFAALVPKLGFAYNWAQKICGYDFLSIDKNQCNKPDPACVELIIKSIYRRLKSRIDLALQLQHLEQNLIPTIPDTVEYPKNAESTLTKWVLYSWQNYCQLPATAQLIENEIVQATDLFYSATISRPKATLQAVIAIKNNYPLKSPIFSLTLKYNGEFHGGNSDEIRDMERAVNLGWSTAISSASWVLSAQLRHLCSFLDVYLESLTPSVFPQKTVFFKSVSGRNRRKPFKFRKIGAGI</sequence>
<protein>
    <recommendedName>
        <fullName evidence="7">THO complex subunit 5</fullName>
    </recommendedName>
</protein>
<proteinExistence type="inferred from homology"/>
<dbReference type="OrthoDB" id="20582at2759"/>
<feature type="non-terminal residue" evidence="5">
    <location>
        <position position="676"/>
    </location>
</feature>
<feature type="region of interest" description="Disordered" evidence="4">
    <location>
        <begin position="1"/>
        <end position="25"/>
    </location>
</feature>
<gene>
    <name evidence="5" type="ORF">AMK59_8054</name>
</gene>
<dbReference type="PANTHER" id="PTHR13375:SF3">
    <property type="entry name" value="THO COMPLEX SUBUNIT 5 HOMOLOG"/>
    <property type="match status" value="1"/>
</dbReference>
<dbReference type="Pfam" id="PF09766">
    <property type="entry name" value="FmiP_Thoc5"/>
    <property type="match status" value="1"/>
</dbReference>
<evidence type="ECO:0008006" key="7">
    <source>
        <dbReference type="Google" id="ProtNLM"/>
    </source>
</evidence>
<evidence type="ECO:0000313" key="6">
    <source>
        <dbReference type="Proteomes" id="UP000051574"/>
    </source>
</evidence>
<dbReference type="AlphaFoldDB" id="A0A0T6AVV8"/>
<evidence type="ECO:0000256" key="3">
    <source>
        <dbReference type="ARBA" id="ARBA00023242"/>
    </source>
</evidence>
<evidence type="ECO:0000256" key="2">
    <source>
        <dbReference type="ARBA" id="ARBA00008044"/>
    </source>
</evidence>
<keyword evidence="6" id="KW-1185">Reference proteome</keyword>
<name>A0A0T6AVV8_9SCAR</name>
<dbReference type="InterPro" id="IPR019163">
    <property type="entry name" value="THO_Thoc5"/>
</dbReference>
<accession>A0A0T6AVV8</accession>